<feature type="transmembrane region" description="Helical" evidence="2">
    <location>
        <begin position="48"/>
        <end position="68"/>
    </location>
</feature>
<evidence type="ECO:0000256" key="2">
    <source>
        <dbReference type="SAM" id="Phobius"/>
    </source>
</evidence>
<keyword evidence="4" id="KW-1185">Reference proteome</keyword>
<name>A0A4Y2RZP7_ARAVE</name>
<feature type="compositionally biased region" description="Polar residues" evidence="1">
    <location>
        <begin position="341"/>
        <end position="352"/>
    </location>
</feature>
<dbReference type="AlphaFoldDB" id="A0A4Y2RZP7"/>
<protein>
    <submittedName>
        <fullName evidence="3">Uncharacterized protein</fullName>
    </submittedName>
</protein>
<feature type="compositionally biased region" description="Low complexity" evidence="1">
    <location>
        <begin position="306"/>
        <end position="319"/>
    </location>
</feature>
<dbReference type="Proteomes" id="UP000499080">
    <property type="component" value="Unassembled WGS sequence"/>
</dbReference>
<keyword evidence="2" id="KW-0472">Membrane</keyword>
<sequence>MRIKDRLKNGLPSKSTLCSLVPPDFRTTLVEALASFCSSLHIYPNVTLFLSLAATLVIMISAMPAVAVRRGRMKQRAAAAAAAAQQNGYATSTSAGSRRGSLSSLPSPSTRSSSLLSSPLSAPGSYYNYFSSQSSQRQHQQRPSSSASSTPSAAAAAPPGPPSRRPSASVSTISSAASNYVSALHKVRERQLETQRERARFLVYTGSVLLASGAALVVIGLVARTGAAQTVGLLFMCLGSAFCLARVFCLVPREELPLVKRARTVSGQSIYVPSSAHPSAATTPGTDDSSTTSSYYFSAVPLHRIQQQPQSPETPTSATAPPPLQPPPPVVPGVHGAVGSHRSNPSSLLTPMSLNSIPEMQVLITDDSQRY</sequence>
<dbReference type="EMBL" id="BGPR01019227">
    <property type="protein sequence ID" value="GBN81338.1"/>
    <property type="molecule type" value="Genomic_DNA"/>
</dbReference>
<feature type="region of interest" description="Disordered" evidence="1">
    <location>
        <begin position="273"/>
        <end position="292"/>
    </location>
</feature>
<keyword evidence="2" id="KW-1133">Transmembrane helix</keyword>
<reference evidence="3 4" key="1">
    <citation type="journal article" date="2019" name="Sci. Rep.">
        <title>Orb-weaving spider Araneus ventricosus genome elucidates the spidroin gene catalogue.</title>
        <authorList>
            <person name="Kono N."/>
            <person name="Nakamura H."/>
            <person name="Ohtoshi R."/>
            <person name="Moran D.A.P."/>
            <person name="Shinohara A."/>
            <person name="Yoshida Y."/>
            <person name="Fujiwara M."/>
            <person name="Mori M."/>
            <person name="Tomita M."/>
            <person name="Arakawa K."/>
        </authorList>
    </citation>
    <scope>NUCLEOTIDE SEQUENCE [LARGE SCALE GENOMIC DNA]</scope>
</reference>
<organism evidence="3 4">
    <name type="scientific">Araneus ventricosus</name>
    <name type="common">Orbweaver spider</name>
    <name type="synonym">Epeira ventricosa</name>
    <dbReference type="NCBI Taxonomy" id="182803"/>
    <lineage>
        <taxon>Eukaryota</taxon>
        <taxon>Metazoa</taxon>
        <taxon>Ecdysozoa</taxon>
        <taxon>Arthropoda</taxon>
        <taxon>Chelicerata</taxon>
        <taxon>Arachnida</taxon>
        <taxon>Araneae</taxon>
        <taxon>Araneomorphae</taxon>
        <taxon>Entelegynae</taxon>
        <taxon>Araneoidea</taxon>
        <taxon>Araneidae</taxon>
        <taxon>Araneus</taxon>
    </lineage>
</organism>
<feature type="compositionally biased region" description="Pro residues" evidence="1">
    <location>
        <begin position="320"/>
        <end position="331"/>
    </location>
</feature>
<evidence type="ECO:0000313" key="4">
    <source>
        <dbReference type="Proteomes" id="UP000499080"/>
    </source>
</evidence>
<dbReference type="OrthoDB" id="6437124at2759"/>
<feature type="compositionally biased region" description="Low complexity" evidence="1">
    <location>
        <begin position="279"/>
        <end position="292"/>
    </location>
</feature>
<feature type="transmembrane region" description="Helical" evidence="2">
    <location>
        <begin position="229"/>
        <end position="251"/>
    </location>
</feature>
<feature type="region of interest" description="Disordered" evidence="1">
    <location>
        <begin position="88"/>
        <end position="119"/>
    </location>
</feature>
<comment type="caution">
    <text evidence="3">The sequence shown here is derived from an EMBL/GenBank/DDBJ whole genome shotgun (WGS) entry which is preliminary data.</text>
</comment>
<feature type="compositionally biased region" description="Low complexity" evidence="1">
    <location>
        <begin position="131"/>
        <end position="157"/>
    </location>
</feature>
<evidence type="ECO:0000256" key="1">
    <source>
        <dbReference type="SAM" id="MobiDB-lite"/>
    </source>
</evidence>
<accession>A0A4Y2RZP7</accession>
<feature type="region of interest" description="Disordered" evidence="1">
    <location>
        <begin position="131"/>
        <end position="171"/>
    </location>
</feature>
<proteinExistence type="predicted"/>
<feature type="region of interest" description="Disordered" evidence="1">
    <location>
        <begin position="306"/>
        <end position="352"/>
    </location>
</feature>
<evidence type="ECO:0000313" key="3">
    <source>
        <dbReference type="EMBL" id="GBN81338.1"/>
    </source>
</evidence>
<feature type="transmembrane region" description="Helical" evidence="2">
    <location>
        <begin position="201"/>
        <end position="223"/>
    </location>
</feature>
<gene>
    <name evidence="3" type="ORF">AVEN_59621_1</name>
</gene>
<keyword evidence="2" id="KW-0812">Transmembrane</keyword>